<dbReference type="Proteomes" id="UP000734854">
    <property type="component" value="Unassembled WGS sequence"/>
</dbReference>
<organism evidence="6 7">
    <name type="scientific">Zingiber officinale</name>
    <name type="common">Ginger</name>
    <name type="synonym">Amomum zingiber</name>
    <dbReference type="NCBI Taxonomy" id="94328"/>
    <lineage>
        <taxon>Eukaryota</taxon>
        <taxon>Viridiplantae</taxon>
        <taxon>Streptophyta</taxon>
        <taxon>Embryophyta</taxon>
        <taxon>Tracheophyta</taxon>
        <taxon>Spermatophyta</taxon>
        <taxon>Magnoliopsida</taxon>
        <taxon>Liliopsida</taxon>
        <taxon>Zingiberales</taxon>
        <taxon>Zingiberaceae</taxon>
        <taxon>Zingiber</taxon>
    </lineage>
</organism>
<comment type="subcellular location">
    <subcellularLocation>
        <location evidence="1">Membrane</location>
        <topology evidence="1">Single-pass membrane protein</topology>
    </subcellularLocation>
</comment>
<gene>
    <name evidence="6" type="ORF">ZIOFF_032427</name>
</gene>
<dbReference type="AlphaFoldDB" id="A0A8J5GGR2"/>
<evidence type="ECO:0000256" key="1">
    <source>
        <dbReference type="ARBA" id="ARBA00004167"/>
    </source>
</evidence>
<comment type="similarity">
    <text evidence="5">Belongs to the ROH1 family.</text>
</comment>
<keyword evidence="2" id="KW-0812">Transmembrane</keyword>
<evidence type="ECO:0000313" key="6">
    <source>
        <dbReference type="EMBL" id="KAG6507086.1"/>
    </source>
</evidence>
<evidence type="ECO:0000256" key="3">
    <source>
        <dbReference type="ARBA" id="ARBA00022989"/>
    </source>
</evidence>
<evidence type="ECO:0000256" key="5">
    <source>
        <dbReference type="ARBA" id="ARBA00035114"/>
    </source>
</evidence>
<reference evidence="6 7" key="1">
    <citation type="submission" date="2020-08" db="EMBL/GenBank/DDBJ databases">
        <title>Plant Genome Project.</title>
        <authorList>
            <person name="Zhang R.-G."/>
        </authorList>
    </citation>
    <scope>NUCLEOTIDE SEQUENCE [LARGE SCALE GENOMIC DNA]</scope>
    <source>
        <tissue evidence="6">Rhizome</tissue>
    </source>
</reference>
<evidence type="ECO:0000256" key="2">
    <source>
        <dbReference type="ARBA" id="ARBA00022692"/>
    </source>
</evidence>
<evidence type="ECO:0000313" key="7">
    <source>
        <dbReference type="Proteomes" id="UP000734854"/>
    </source>
</evidence>
<keyword evidence="3" id="KW-1133">Transmembrane helix</keyword>
<sequence>MSRPHDAPRTFFPLGNPFRTIFPKGSHQSLKIHALLFSFEQDLTEKFTKLMPEDVSDVLTLSWMRFAIQLLSDAHNGLRTFINELQLPVSQWDEKWIDVYLDGSAKLLDICIALSSGLSRLGQGQLLLQYVLHLVDMSTAAPPAQKPVQARSYLQEWIELIDSKSPKLGTCPSIIKRLQGTLDLPKVKSSKGKALMRALYGVKVMTLFVCNLFTTTLSGSPKVFPDLNVSEEFVWYDAFSHLQAAVTEEIKRLCDTGTVSLFKEFESVKVCALRLQDMISSISCNGEPVQEEEIVPGKSSDFGRQRLRDSVTNLADGVQTLGHELDSLSKQTNDFFQLILAGRDALLCNLRVHLLTPENSSLRQGFDWCRCVSYLESKKSARSFTGKAQRFSPSIS</sequence>
<name>A0A8J5GGR2_ZINOF</name>
<comment type="caution">
    <text evidence="6">The sequence shown here is derived from an EMBL/GenBank/DDBJ whole genome shotgun (WGS) entry which is preliminary data.</text>
</comment>
<keyword evidence="4" id="KW-0472">Membrane</keyword>
<accession>A0A8J5GGR2</accession>
<dbReference type="InterPro" id="IPR008511">
    <property type="entry name" value="ROH1-like"/>
</dbReference>
<protein>
    <submittedName>
        <fullName evidence="6">Uncharacterized protein</fullName>
    </submittedName>
</protein>
<dbReference type="EMBL" id="JACMSC010000009">
    <property type="protein sequence ID" value="KAG6507086.1"/>
    <property type="molecule type" value="Genomic_DNA"/>
</dbReference>
<dbReference type="PANTHER" id="PTHR31509">
    <property type="entry name" value="BPS1-LIKE PROTEIN"/>
    <property type="match status" value="1"/>
</dbReference>
<dbReference type="Pfam" id="PF05633">
    <property type="entry name" value="ROH1-like"/>
    <property type="match status" value="1"/>
</dbReference>
<proteinExistence type="inferred from homology"/>
<evidence type="ECO:0000256" key="4">
    <source>
        <dbReference type="ARBA" id="ARBA00023136"/>
    </source>
</evidence>
<keyword evidence="7" id="KW-1185">Reference proteome</keyword>
<dbReference type="GO" id="GO:0016020">
    <property type="term" value="C:membrane"/>
    <property type="evidence" value="ECO:0007669"/>
    <property type="project" value="UniProtKB-SubCell"/>
</dbReference>